<dbReference type="GeneID" id="18811049"/>
<dbReference type="EMBL" id="GL945431">
    <property type="protein sequence ID" value="EGO27830.1"/>
    <property type="molecule type" value="Genomic_DNA"/>
</dbReference>
<dbReference type="Proteomes" id="UP000008064">
    <property type="component" value="Unassembled WGS sequence"/>
</dbReference>
<sequence length="55" mass="6041">MLHILLFFVLSPRILRINHGKLKKVSASSQAGIEGGKEGDLQLPTSEWCSPRLAP</sequence>
<accession>F8NM42</accession>
<feature type="signal peptide" evidence="2">
    <location>
        <begin position="1"/>
        <end position="16"/>
    </location>
</feature>
<reference evidence="3" key="1">
    <citation type="submission" date="2011-04" db="EMBL/GenBank/DDBJ databases">
        <title>Evolution of plant cell wall degrading machinery underlies the functional diversity of forest fungi.</title>
        <authorList>
            <consortium name="US DOE Joint Genome Institute (JGI-PGF)"/>
            <person name="Eastwood D.C."/>
            <person name="Floudas D."/>
            <person name="Binder M."/>
            <person name="Majcherczyk A."/>
            <person name="Schneider P."/>
            <person name="Aerts A."/>
            <person name="Asiegbu F.O."/>
            <person name="Baker S.E."/>
            <person name="Barry K."/>
            <person name="Bendiksby M."/>
            <person name="Blumentritt M."/>
            <person name="Coutinho P.M."/>
            <person name="Cullen D."/>
            <person name="Cullen D."/>
            <person name="Gathman A."/>
            <person name="Goodell B."/>
            <person name="Henrissat B."/>
            <person name="Ihrmark K."/>
            <person name="Kauserud H."/>
            <person name="Kohler A."/>
            <person name="LaButti K."/>
            <person name="Lapidus A."/>
            <person name="Lavin J.L."/>
            <person name="Lee Y.-H."/>
            <person name="Lindquist E."/>
            <person name="Lilly W."/>
            <person name="Lucas S."/>
            <person name="Morin E."/>
            <person name="Murat C."/>
            <person name="Oguiza J.A."/>
            <person name="Park J."/>
            <person name="Pisabarro A.G."/>
            <person name="Riley R."/>
            <person name="Rosling A."/>
            <person name="Salamov A."/>
            <person name="Schmidt O."/>
            <person name="Schmutz J."/>
            <person name="Skrede I."/>
            <person name="Stenlid J."/>
            <person name="Wiebenga A."/>
            <person name="Xie X."/>
            <person name="Kues U."/>
            <person name="Hibbett D.S."/>
            <person name="Hoffmeister D."/>
            <person name="Hogberg N."/>
            <person name="Martin F."/>
            <person name="Grigoriev I.V."/>
            <person name="Watkinson S.C."/>
        </authorList>
    </citation>
    <scope>NUCLEOTIDE SEQUENCE</scope>
    <source>
        <strain evidence="3">S7.9</strain>
    </source>
</reference>
<feature type="region of interest" description="Disordered" evidence="1">
    <location>
        <begin position="28"/>
        <end position="55"/>
    </location>
</feature>
<keyword evidence="2" id="KW-0732">Signal</keyword>
<evidence type="ECO:0000256" key="2">
    <source>
        <dbReference type="SAM" id="SignalP"/>
    </source>
</evidence>
<dbReference type="RefSeq" id="XP_007315921.1">
    <property type="nucleotide sequence ID" value="XM_007315859.1"/>
</dbReference>
<dbReference type="KEGG" id="sla:SERLADRAFT_383439"/>
<evidence type="ECO:0000313" key="3">
    <source>
        <dbReference type="EMBL" id="EGO27830.1"/>
    </source>
</evidence>
<proteinExistence type="predicted"/>
<evidence type="ECO:0000256" key="1">
    <source>
        <dbReference type="SAM" id="MobiDB-lite"/>
    </source>
</evidence>
<feature type="chain" id="PRO_5003376118" evidence="2">
    <location>
        <begin position="17"/>
        <end position="55"/>
    </location>
</feature>
<dbReference type="AlphaFoldDB" id="F8NM42"/>
<dbReference type="HOGENOM" id="CLU_3033822_0_0_1"/>
<organism>
    <name type="scientific">Serpula lacrymans var. lacrymans (strain S7.9)</name>
    <name type="common">Dry rot fungus</name>
    <dbReference type="NCBI Taxonomy" id="578457"/>
    <lineage>
        <taxon>Eukaryota</taxon>
        <taxon>Fungi</taxon>
        <taxon>Dikarya</taxon>
        <taxon>Basidiomycota</taxon>
        <taxon>Agaricomycotina</taxon>
        <taxon>Agaricomycetes</taxon>
        <taxon>Agaricomycetidae</taxon>
        <taxon>Boletales</taxon>
        <taxon>Coniophorineae</taxon>
        <taxon>Serpulaceae</taxon>
        <taxon>Serpula</taxon>
    </lineage>
</organism>
<gene>
    <name evidence="3" type="ORF">SERLADRAFT_383439</name>
</gene>
<protein>
    <submittedName>
        <fullName evidence="3">Uncharacterized protein</fullName>
    </submittedName>
</protein>
<name>F8NM42_SERL9</name>